<gene>
    <name evidence="1" type="ORF">ACFQGH_11490</name>
</gene>
<dbReference type="InterPro" id="IPR006311">
    <property type="entry name" value="TAT_signal"/>
</dbReference>
<reference evidence="1 2" key="1">
    <citation type="journal article" date="2019" name="Int. J. Syst. Evol. Microbiol.">
        <title>The Global Catalogue of Microorganisms (GCM) 10K type strain sequencing project: providing services to taxonomists for standard genome sequencing and annotation.</title>
        <authorList>
            <consortium name="The Broad Institute Genomics Platform"/>
            <consortium name="The Broad Institute Genome Sequencing Center for Infectious Disease"/>
            <person name="Wu L."/>
            <person name="Ma J."/>
        </authorList>
    </citation>
    <scope>NUCLEOTIDE SEQUENCE [LARGE SCALE GENOMIC DNA]</scope>
    <source>
        <strain evidence="1 2">CGMCC 1.3240</strain>
    </source>
</reference>
<sequence>MDRNDINRRQILSTAGLGIVGLGMGGRATADHDDPNQEYIESIEHQLRLRDDNDPNMDEDGVRSVLQENQGRFDGQLIGFAANDFGQPRVFLPDGISDQNTALQAIVDAIHEEKWRARNSALRDVRDQTFSDVQGVHQCLCAVLQDDGSADYDIDYPSNASYNFTTIREVIGLVDWMANADEQWLDGNRLTY</sequence>
<evidence type="ECO:0008006" key="3">
    <source>
        <dbReference type="Google" id="ProtNLM"/>
    </source>
</evidence>
<comment type="caution">
    <text evidence="1">The sequence shown here is derived from an EMBL/GenBank/DDBJ whole genome shotgun (WGS) entry which is preliminary data.</text>
</comment>
<proteinExistence type="predicted"/>
<dbReference type="PROSITE" id="PS51318">
    <property type="entry name" value="TAT"/>
    <property type="match status" value="1"/>
</dbReference>
<dbReference type="EMBL" id="JBHSXQ010000003">
    <property type="protein sequence ID" value="MFC6905816.1"/>
    <property type="molecule type" value="Genomic_DNA"/>
</dbReference>
<keyword evidence="2" id="KW-1185">Reference proteome</keyword>
<dbReference type="AlphaFoldDB" id="A0ABD5V4R9"/>
<accession>A0ABD5V4R9</accession>
<dbReference type="Proteomes" id="UP001596312">
    <property type="component" value="Unassembled WGS sequence"/>
</dbReference>
<organism evidence="1 2">
    <name type="scientific">Halalkalicoccus tibetensis</name>
    <dbReference type="NCBI Taxonomy" id="175632"/>
    <lineage>
        <taxon>Archaea</taxon>
        <taxon>Methanobacteriati</taxon>
        <taxon>Methanobacteriota</taxon>
        <taxon>Stenosarchaea group</taxon>
        <taxon>Halobacteria</taxon>
        <taxon>Halobacteriales</taxon>
        <taxon>Halococcaceae</taxon>
        <taxon>Halalkalicoccus</taxon>
    </lineage>
</organism>
<protein>
    <recommendedName>
        <fullName evidence="3">Tat (Twin-arginine translocation) pathway signal sequence</fullName>
    </recommendedName>
</protein>
<evidence type="ECO:0000313" key="1">
    <source>
        <dbReference type="EMBL" id="MFC6905816.1"/>
    </source>
</evidence>
<evidence type="ECO:0000313" key="2">
    <source>
        <dbReference type="Proteomes" id="UP001596312"/>
    </source>
</evidence>
<name>A0ABD5V4R9_9EURY</name>